<dbReference type="InterPro" id="IPR040751">
    <property type="entry name" value="SbsC_C"/>
</dbReference>
<organism evidence="3">
    <name type="scientific">Myoviridae sp. ctxi06</name>
    <dbReference type="NCBI Taxonomy" id="2826713"/>
    <lineage>
        <taxon>Viruses</taxon>
        <taxon>Duplodnaviria</taxon>
        <taxon>Heunggongvirae</taxon>
        <taxon>Uroviricota</taxon>
        <taxon>Caudoviricetes</taxon>
    </lineage>
</organism>
<reference evidence="3" key="1">
    <citation type="journal article" date="2021" name="Proc. Natl. Acad. Sci. U.S.A.">
        <title>A Catalog of Tens of Thousands of Viruses from Human Metagenomes Reveals Hidden Associations with Chronic Diseases.</title>
        <authorList>
            <person name="Tisza M.J."/>
            <person name="Buck C.B."/>
        </authorList>
    </citation>
    <scope>NUCLEOTIDE SEQUENCE</scope>
    <source>
        <strain evidence="3">Ctxi06</strain>
    </source>
</reference>
<accession>A0A8S5R2U6</accession>
<feature type="compositionally biased region" description="Polar residues" evidence="1">
    <location>
        <begin position="153"/>
        <end position="165"/>
    </location>
</feature>
<evidence type="ECO:0000313" key="3">
    <source>
        <dbReference type="EMBL" id="DAE25474.1"/>
    </source>
</evidence>
<dbReference type="Pfam" id="PF18316">
    <property type="entry name" value="S-l_SbsC_C"/>
    <property type="match status" value="1"/>
</dbReference>
<proteinExistence type="predicted"/>
<sequence>MSTNTPNKVKYGLKNAHYALLTIAEDGTVTYGKPIPIPGSVSLTMDAQGDTSTFYADNMAYFVTAANDGYSGTFEVALIPDQFRQDVLHETMDEAAQVLVENINNQTSPFALLFEFDGDKKATRHVLYNCTCTRPSVSGGTTTNTKEPSTETMNLTASPLPNGNTKARTTVDTPAAQYAGWYDAVWQPLGQLVVTSAAGATSGKTALTVAPELTRGNSYKYQTSAFVALPAYGQVLSEGWTDWDGSEEITATTGQQIAVVEVNADKQAMAGGVAKVTANAGG</sequence>
<dbReference type="InterPro" id="IPR006490">
    <property type="entry name" value="Maj_tail_phi13"/>
</dbReference>
<feature type="region of interest" description="Disordered" evidence="1">
    <location>
        <begin position="137"/>
        <end position="165"/>
    </location>
</feature>
<dbReference type="NCBIfam" id="TIGR01603">
    <property type="entry name" value="maj_tail_phi13"/>
    <property type="match status" value="1"/>
</dbReference>
<dbReference type="EMBL" id="BK015798">
    <property type="protein sequence ID" value="DAE25474.1"/>
    <property type="molecule type" value="Genomic_DNA"/>
</dbReference>
<feature type="compositionally biased region" description="Low complexity" evidence="1">
    <location>
        <begin position="141"/>
        <end position="152"/>
    </location>
</feature>
<protein>
    <submittedName>
        <fullName evidence="3">Tail tube protein</fullName>
    </submittedName>
</protein>
<feature type="domain" description="S-layer protein SbsC C-terminal" evidence="2">
    <location>
        <begin position="198"/>
        <end position="277"/>
    </location>
</feature>
<evidence type="ECO:0000256" key="1">
    <source>
        <dbReference type="SAM" id="MobiDB-lite"/>
    </source>
</evidence>
<evidence type="ECO:0000259" key="2">
    <source>
        <dbReference type="Pfam" id="PF18316"/>
    </source>
</evidence>
<name>A0A8S5R2U6_9CAUD</name>